<feature type="non-terminal residue" evidence="1">
    <location>
        <position position="62"/>
    </location>
</feature>
<accession>A0A8S3BFS6</accession>
<feature type="non-terminal residue" evidence="1">
    <location>
        <position position="1"/>
    </location>
</feature>
<organism evidence="1 2">
    <name type="scientific">Rotaria magnacalcarata</name>
    <dbReference type="NCBI Taxonomy" id="392030"/>
    <lineage>
        <taxon>Eukaryota</taxon>
        <taxon>Metazoa</taxon>
        <taxon>Spiralia</taxon>
        <taxon>Gnathifera</taxon>
        <taxon>Rotifera</taxon>
        <taxon>Eurotatoria</taxon>
        <taxon>Bdelloidea</taxon>
        <taxon>Philodinida</taxon>
        <taxon>Philodinidae</taxon>
        <taxon>Rotaria</taxon>
    </lineage>
</organism>
<proteinExistence type="predicted"/>
<evidence type="ECO:0000313" key="1">
    <source>
        <dbReference type="EMBL" id="CAF4774144.1"/>
    </source>
</evidence>
<dbReference type="EMBL" id="CAJOBI010142483">
    <property type="protein sequence ID" value="CAF4774144.1"/>
    <property type="molecule type" value="Genomic_DNA"/>
</dbReference>
<dbReference type="Proteomes" id="UP000676336">
    <property type="component" value="Unassembled WGS sequence"/>
</dbReference>
<evidence type="ECO:0000313" key="2">
    <source>
        <dbReference type="Proteomes" id="UP000676336"/>
    </source>
</evidence>
<protein>
    <submittedName>
        <fullName evidence="1">Uncharacterized protein</fullName>
    </submittedName>
</protein>
<sequence length="62" mass="7312">KQGINELNEKLHNRQTLVDQLTVQLEESKQQCQKPDETSVIEKQMNELKQTIEFKDSQIEEV</sequence>
<gene>
    <name evidence="1" type="ORF">SMN809_LOCUS46060</name>
</gene>
<comment type="caution">
    <text evidence="1">The sequence shown here is derived from an EMBL/GenBank/DDBJ whole genome shotgun (WGS) entry which is preliminary data.</text>
</comment>
<reference evidence="1" key="1">
    <citation type="submission" date="2021-02" db="EMBL/GenBank/DDBJ databases">
        <authorList>
            <person name="Nowell W R."/>
        </authorList>
    </citation>
    <scope>NUCLEOTIDE SEQUENCE</scope>
</reference>
<dbReference type="AlphaFoldDB" id="A0A8S3BFS6"/>
<name>A0A8S3BFS6_9BILA</name>